<keyword evidence="13" id="KW-0496">Mitochondrion</keyword>
<feature type="transmembrane region" description="Helical" evidence="12">
    <location>
        <begin position="185"/>
        <end position="208"/>
    </location>
</feature>
<evidence type="ECO:0000256" key="11">
    <source>
        <dbReference type="RuleBase" id="RU004450"/>
    </source>
</evidence>
<dbReference type="SUPFAM" id="SSF81336">
    <property type="entry name" value="F1F0 ATP synthase subunit A"/>
    <property type="match status" value="1"/>
</dbReference>
<dbReference type="InterPro" id="IPR000568">
    <property type="entry name" value="ATP_synth_F0_asu"/>
</dbReference>
<keyword evidence="6" id="KW-0375">Hydrogen ion transport</keyword>
<keyword evidence="7 12" id="KW-1133">Transmembrane helix</keyword>
<comment type="similarity">
    <text evidence="2">Belongs to the ATPase A chain family.</text>
</comment>
<dbReference type="EMBL" id="JQ975394">
    <property type="protein sequence ID" value="AFK75960.1"/>
    <property type="molecule type" value="Genomic_DNA"/>
</dbReference>
<evidence type="ECO:0000256" key="12">
    <source>
        <dbReference type="SAM" id="Phobius"/>
    </source>
</evidence>
<accession>K9LIV5</accession>
<evidence type="ECO:0000256" key="10">
    <source>
        <dbReference type="ARBA" id="ARBA00023310"/>
    </source>
</evidence>
<evidence type="ECO:0000256" key="4">
    <source>
        <dbReference type="ARBA" id="ARBA00022547"/>
    </source>
</evidence>
<evidence type="ECO:0000256" key="1">
    <source>
        <dbReference type="ARBA" id="ARBA00004141"/>
    </source>
</evidence>
<keyword evidence="4" id="KW-0138">CF(0)</keyword>
<dbReference type="AlphaFoldDB" id="K9LIV5"/>
<gene>
    <name evidence="13" type="primary">atp6</name>
</gene>
<keyword evidence="8" id="KW-0406">Ion transport</keyword>
<dbReference type="PANTHER" id="PTHR11410">
    <property type="entry name" value="ATP SYNTHASE SUBUNIT A"/>
    <property type="match status" value="1"/>
</dbReference>
<dbReference type="SMR" id="K9LIV5"/>
<evidence type="ECO:0000256" key="9">
    <source>
        <dbReference type="ARBA" id="ARBA00023136"/>
    </source>
</evidence>
<dbReference type="InterPro" id="IPR023011">
    <property type="entry name" value="ATP_synth_F0_asu_AS"/>
</dbReference>
<dbReference type="InterPro" id="IPR045083">
    <property type="entry name" value="ATP_synth_F0_asu_bact/mt"/>
</dbReference>
<sequence length="225" mass="26265">MMTNLFSTFDPSTQILNISFNWLSSIIGVIIVPSMFWMMPNRMSTMWNKTTEKINNEFEVIIKKKDNKSMTLMFMSMFTMILFNNMMGMFPYIFTSTSHMVMNLSLSLPLWMCIMIYGWLMNQIMYLHTLYHKEHQMYLYLSKLLIESVSNIIRPMTLAVRLTANMIAGHLLMTLMGNSGMKLELSMLFMMLSIQMLLIILEMAVAMIQAKVFSILSTLYSSEVY</sequence>
<evidence type="ECO:0000256" key="7">
    <source>
        <dbReference type="ARBA" id="ARBA00022989"/>
    </source>
</evidence>
<geneLocation type="mitochondrion" evidence="13"/>
<evidence type="ECO:0000313" key="13">
    <source>
        <dbReference type="EMBL" id="AFK75960.1"/>
    </source>
</evidence>
<dbReference type="PROSITE" id="PS00449">
    <property type="entry name" value="ATPASE_A"/>
    <property type="match status" value="1"/>
</dbReference>
<keyword evidence="5 12" id="KW-0812">Transmembrane</keyword>
<dbReference type="CDD" id="cd00310">
    <property type="entry name" value="ATP-synt_Fo_a_6"/>
    <property type="match status" value="1"/>
</dbReference>
<name>K9LIV5_9ORTH</name>
<keyword evidence="3" id="KW-0813">Transport</keyword>
<protein>
    <recommendedName>
        <fullName evidence="11">ATP synthase subunit a</fullName>
    </recommendedName>
</protein>
<feature type="transmembrane region" description="Helical" evidence="12">
    <location>
        <begin position="72"/>
        <end position="94"/>
    </location>
</feature>
<organism evidence="13">
    <name type="scientific">Erianthus versicolor</name>
    <dbReference type="NCBI Taxonomy" id="470935"/>
    <lineage>
        <taxon>Eukaryota</taxon>
        <taxon>Metazoa</taxon>
        <taxon>Ecdysozoa</taxon>
        <taxon>Arthropoda</taxon>
        <taxon>Hexapoda</taxon>
        <taxon>Insecta</taxon>
        <taxon>Pterygota</taxon>
        <taxon>Neoptera</taxon>
        <taxon>Polyneoptera</taxon>
        <taxon>Orthoptera</taxon>
        <taxon>Caelifera</taxon>
        <taxon>Acrididea</taxon>
        <taxon>Acridomorpha</taxon>
        <taxon>Eumastacoidea</taxon>
        <taxon>Chorotypidae</taxon>
        <taxon>Erianthinae</taxon>
        <taxon>Erianthus</taxon>
    </lineage>
</organism>
<evidence type="ECO:0000256" key="6">
    <source>
        <dbReference type="ARBA" id="ARBA00022781"/>
    </source>
</evidence>
<reference evidence="13" key="1">
    <citation type="submission" date="2012-04" db="EMBL/GenBank/DDBJ databases">
        <title>The mitochondrial genomes of Erianthus versicolor.</title>
        <authorList>
            <person name="Wei S.Z."/>
            <person name="Huang Y."/>
        </authorList>
    </citation>
    <scope>NUCLEOTIDE SEQUENCE</scope>
</reference>
<dbReference type="InterPro" id="IPR035908">
    <property type="entry name" value="F0_ATP_A_sf"/>
</dbReference>
<evidence type="ECO:0000256" key="3">
    <source>
        <dbReference type="ARBA" id="ARBA00022448"/>
    </source>
</evidence>
<dbReference type="Pfam" id="PF00119">
    <property type="entry name" value="ATP-synt_A"/>
    <property type="match status" value="1"/>
</dbReference>
<evidence type="ECO:0000256" key="8">
    <source>
        <dbReference type="ARBA" id="ARBA00023065"/>
    </source>
</evidence>
<feature type="transmembrane region" description="Helical" evidence="12">
    <location>
        <begin position="106"/>
        <end position="131"/>
    </location>
</feature>
<keyword evidence="10" id="KW-0066">ATP synthesis</keyword>
<feature type="transmembrane region" description="Helical" evidence="12">
    <location>
        <begin position="152"/>
        <end position="173"/>
    </location>
</feature>
<dbReference type="PANTHER" id="PTHR11410:SF0">
    <property type="entry name" value="ATP SYNTHASE SUBUNIT A"/>
    <property type="match status" value="1"/>
</dbReference>
<comment type="subcellular location">
    <subcellularLocation>
        <location evidence="1">Membrane</location>
        <topology evidence="1">Multi-pass membrane protein</topology>
    </subcellularLocation>
    <subcellularLocation>
        <location evidence="11">Mitochondrion inner membrane</location>
        <topology evidence="11">Multi-pass membrane protein</topology>
    </subcellularLocation>
</comment>
<dbReference type="GO" id="GO:0005743">
    <property type="term" value="C:mitochondrial inner membrane"/>
    <property type="evidence" value="ECO:0007669"/>
    <property type="project" value="UniProtKB-SubCell"/>
</dbReference>
<feature type="transmembrane region" description="Helical" evidence="12">
    <location>
        <begin position="20"/>
        <end position="39"/>
    </location>
</feature>
<dbReference type="GO" id="GO:0046933">
    <property type="term" value="F:proton-transporting ATP synthase activity, rotational mechanism"/>
    <property type="evidence" value="ECO:0007669"/>
    <property type="project" value="TreeGrafter"/>
</dbReference>
<keyword evidence="9 12" id="KW-0472">Membrane</keyword>
<dbReference type="Gene3D" id="1.20.120.220">
    <property type="entry name" value="ATP synthase, F0 complex, subunit A"/>
    <property type="match status" value="1"/>
</dbReference>
<dbReference type="PRINTS" id="PR00123">
    <property type="entry name" value="ATPASEA"/>
</dbReference>
<dbReference type="GO" id="GO:0045259">
    <property type="term" value="C:proton-transporting ATP synthase complex"/>
    <property type="evidence" value="ECO:0007669"/>
    <property type="project" value="UniProtKB-KW"/>
</dbReference>
<proteinExistence type="inferred from homology"/>
<evidence type="ECO:0000256" key="2">
    <source>
        <dbReference type="ARBA" id="ARBA00006810"/>
    </source>
</evidence>
<evidence type="ECO:0000256" key="5">
    <source>
        <dbReference type="ARBA" id="ARBA00022692"/>
    </source>
</evidence>
<dbReference type="NCBIfam" id="TIGR01131">
    <property type="entry name" value="ATP_synt_6_or_A"/>
    <property type="match status" value="1"/>
</dbReference>